<name>A0A7S2DWD5_9EUKA</name>
<accession>A0A7S2DWD5</accession>
<organism evidence="2">
    <name type="scientific">Haptolina brevifila</name>
    <dbReference type="NCBI Taxonomy" id="156173"/>
    <lineage>
        <taxon>Eukaryota</taxon>
        <taxon>Haptista</taxon>
        <taxon>Haptophyta</taxon>
        <taxon>Prymnesiophyceae</taxon>
        <taxon>Prymnesiales</taxon>
        <taxon>Prymnesiaceae</taxon>
        <taxon>Haptolina</taxon>
    </lineage>
</organism>
<sequence>MLAQHGLVVCSPLEVPHSNERAAMSKDEADLPADYVALAKKMPAVVRALIVDNAAVEEVRANDVLRALGLPEISERPKSRYPGLRSLELLRMLPSQSGTAADFEHVDHALSADACAAVRAAVDAASFGAADSVDGCIDYQLNLSRVELEELVGKAAVAHLWQLAVVAVRRERGNDSAVAELEAHEIFARRYTPNTRPWFPFHKDRSEVTVNIAVSSDAEHDGGRLLCLCDGEVRRIERGLGCATIHPSSLFHAVTRMTAGARYSLIVFFGRCEKIVAFNEAVRKQLGAPRTPTTMAEEGEQVNGSSPGPMLAT</sequence>
<dbReference type="EMBL" id="HBGU01038613">
    <property type="protein sequence ID" value="CAD9465728.1"/>
    <property type="molecule type" value="Transcribed_RNA"/>
</dbReference>
<evidence type="ECO:0000256" key="1">
    <source>
        <dbReference type="SAM" id="MobiDB-lite"/>
    </source>
</evidence>
<evidence type="ECO:0008006" key="3">
    <source>
        <dbReference type="Google" id="ProtNLM"/>
    </source>
</evidence>
<dbReference type="Gene3D" id="2.60.120.620">
    <property type="entry name" value="q2cbj1_9rhob like domain"/>
    <property type="match status" value="1"/>
</dbReference>
<dbReference type="AlphaFoldDB" id="A0A7S2DWD5"/>
<proteinExistence type="predicted"/>
<protein>
    <recommendedName>
        <fullName evidence="3">Fe2OG dioxygenase domain-containing protein</fullName>
    </recommendedName>
</protein>
<gene>
    <name evidence="2" type="ORF">CBRE1094_LOCUS21104</name>
</gene>
<reference evidence="2" key="1">
    <citation type="submission" date="2021-01" db="EMBL/GenBank/DDBJ databases">
        <authorList>
            <person name="Corre E."/>
            <person name="Pelletier E."/>
            <person name="Niang G."/>
            <person name="Scheremetjew M."/>
            <person name="Finn R."/>
            <person name="Kale V."/>
            <person name="Holt S."/>
            <person name="Cochrane G."/>
            <person name="Meng A."/>
            <person name="Brown T."/>
            <person name="Cohen L."/>
        </authorList>
    </citation>
    <scope>NUCLEOTIDE SEQUENCE</scope>
    <source>
        <strain evidence="2">UTEX LB 985</strain>
    </source>
</reference>
<feature type="region of interest" description="Disordered" evidence="1">
    <location>
        <begin position="289"/>
        <end position="313"/>
    </location>
</feature>
<evidence type="ECO:0000313" key="2">
    <source>
        <dbReference type="EMBL" id="CAD9465728.1"/>
    </source>
</evidence>